<sequence>MVNIEELLSRYYPDCEPIAVIGHASRFPEAEDSEAYWANLVAGRECCRPFSRQELLDAGIPATVIDDPAYVHRGTVVADADAFDAELFGYSRQEAELIDPQQRLFLQIAWHALEHAGYAPRAVPHKTGVFSAGRISTYPGREAINLAEVAHVRRLQSLMGNDKDYVATRVAYKLDLRGPAMTVQTACSSSLVATHMACESLRSGECDMAIAGGVAVSFPQASGYLYQQGMIFSPDGHCRPFDAQAQGTYSGNGVAAVVLRRLADALRDGDPVAAVVLGSATNNDGSQKVGYTAPSVAGQREVIADAWSLAGVQSRQIGMIEAHGTATPLGDSIELQALHTLFHSPDQGPACALGSVKSNMGHLDTAAGIASFLKAVLAVERGTIPPNVNFSQANPALRLEDGPFHVPTDAQQWETPMRVAGVSSFGIGGTNCHMVVASLPQALQRQAGAEEANTAPTENVLLLSANSEGALRRLAGAYAQALQVLPAADVAYTALHGRLLDLPRRLAVPVCDETVDALAAFADGEGDILIQSGHDASGKRVWLFTGQGSQWPGMAQTGCAHSPAFAQCLERCLAVFDTAGDRGFRAALHKALMEPEHVLFQRMEYAQPAIVAFELAMAAYWQSLGLTPDMVLGHSVGEFAAAVVAGHYPHEQVMPLVRLRGALMDRCIGGAMLSVFTGETEAMPVALRLGLDLAAYNGERHLVFSGERGTVARMATELETMGIRSNPLAVTGAAHSRMLDPILDEFQQATARLRARDGALPFISGLTGERVDAEQLNTQDFWRRHMRSPVRFIQCLRKAIDNGASLFLEVGPDAPLAGIGQRELGDAARWIASAKRHQLADSQLRHALMQLFAAGTDLPWSSLLSGSGRKCHAPLYPFERQRYWRETPAAVVDRLAPMAANLPTARSVVVREARELDLPRLQALYTCVTKLHAIYVDRLVRRCVGDRIDHGATALDILRDGRLLPRHRQLLVRLLKACVEDGYLQVTDGGYATRNPAPHDEQDDLLAELQGYCEGLDVIAETVQRAGDSLYAMMSGELEPVAVIFPEGASSGVEVLYQDFSFGRYFNQIAAGVVTDLVRDRNNRGAPQPVFRVLEVGGGTGGTTAWVLPVLSSQPNVRYVFTDISPIFTRRAEQKFANYDFIEYREFDLQKSAGLQGFAAGGYDLIVAANVIHATQHVGETLANLRPLLKPGGKLLMREITRPMRLFDFVFGPLVLPLHDEEARGGELFLTTSHWRRQCLAAGFAQTEWLPEEGTATSDMSEHIVLATAPGAGITDTATVRLGHGPLGQTLTNEGGYLADWSDCAGLDAEWQARVEEACAEMARRHGGRRSISLPDVPAHAPDWLNLVRLQWKSKPLGPVWVELHACDPEGVWRRLSTSPSALDSDLPELAAVPETHYDWSWERIGTAPAQSKTASGRFCLYGDATEELTTALASADMHLDPDARDALVILDPAASLETVAGILLDAVVKADRGRIVVVTRAAWAVTQKDAVNSVHHALWGLARATAAEFAAQRTGRAIAVVDLAADADWRDLAAGLQAVSEEPHWVAVRSGQVWAPRLAPQQYATPALTAHSLPGDGWYVVTGGLGGLGRLSARWLASRGARRIALLVRHEHPDAAEFAAGLQRRYGCTVRSIVCDVADPTALGAVLDELQGDVGIVGVIHAAGVLDDSPIAALDNQRLAPVLAAKAHAARQIHERLVEAGRQSFLLLYSSAAAALGSAGQAAHALASAYLDGLAYAEAAKGDENRVMVVSLAWGAWGETGRAADAGLQERLAEDGMGLLSDAEGLWHLEQALSRAAPYRLAMRVRPERLDDARSQLLGLRQLEFPQSAAAMTPGDTPAAAAPQHTPAADLPPAKLADAGIVAQWLAGQIATQLRLDEPGRLSPRRDLVQLGLDSLLFLELSSTIQRRLGVRIDAEQAYRDLTIDGLSRLIAGQALQTPEAAPPSVVLQHDAQGRFQPFPLTPIQHAYWMGRTSLIDFGGVACHVLFEWDLRHDRFDLIRLEQAWNTLVRRHDMLRMVIDEDGRQRILAKVPDYRIERRDLSRLSSAEREQVLDETRSELSYRVLPAERWPLFELIASELDGERYRLHMNLDLLLFDVQSFKVMMDDLAVVYRGESLEPLQITFRDYVLDEQARRQEPAWLKSWCYWQALLTDLPPAPRLPLSGRQQAGGQPHFTTYQAVLDRQNWERLKREWQSWGVTPSAALMTLFAWTLERWARWPAFTLNLTFFNRRPVHPQMPRLIGDFTSVLLVDFNLGDSSVSLRQSIEQTQQRLRQHLAHSQVNGVELLREVGRIRGQSRQPLMPVVFTSMLGMTLDGLAIDQAMTSLLGDPVHVFTQTPQVWLDHQVMEIDGELVFSWYCMDEVLADGAAQTMFEDFGDVLKTMAMHPSLMEQPGLWKQPEAQRDPQRFKRRGWPAAIAGMTIDLRELEDAVRQQGGVLLADARGDARTGGLQVKVVAAEHAYDPAGLPSLFPDEPAALVGLDTAEQARFDAVWNALETRALHGIAMTLLGHGLFARPGQTAGLDEIYQRLKVMPQFERIVRQWLRALSNAGWLTQDGQIFVCQRSLEQMPAAPAVPSPPWGDVLTAYLDRSIERHAELLQGTCSALELFFVDDYAITRALYAENPAAQCVARNVERVVRTLARHAGTDGNLRVMEVGAGTGATTGAVLEALGEQLRSYHFTDVSTFFLDEARKRFAARDDMAYGLFDINRTVDYPMHPAEGYDLVVAAQVMHDASHIVRSLRRIGSLMKPGARLLLIETTHRDSLLQMASVGFIEGLGNYQDQRVIDDRAMLDLPRWREALLEAGFSLELAWPEPEVSPIHQHVIVARLARAAHLDRAALENALARHFGEMPLAVAVQQSEPLDLFMADEAGAGRVPDEPAAAAAQASEDAATTMGADSAEPPSDALLNSVAQVWQSFLGKPVQPGSDFFQSGGDSLIATRIIAQINRIGIAGASLQALFAYPTLAGFCATLKETRSKEIMKNVLVPLTQGTSGERLFVFHASDGGVASYLTFAQTLAGQVWGLQAPEQIAVNSLLELAQNYLRAMKPQLGDEPYTLIGWSYGATVAAEVARILQDRGKAVRLVLIDPVYGADFAVEDLSALMRLLATEHKIVLPVDWDERDEAARIETFAASAVAAGVIEQSLPTDEARQWLMRIYQLLDLLSRHRIGPCIPAPILWIEADRHPEHWTPAACEWAEWEAQAQSHVVSATHWQLMEDAGIAAHIASLAGQWLAQTSSQEQNL</sequence>
<dbReference type="PROSITE" id="PS00012">
    <property type="entry name" value="PHOSPHOPANTETHEINE"/>
    <property type="match status" value="2"/>
</dbReference>
<dbReference type="CDD" id="cd05274">
    <property type="entry name" value="KR_FAS_SDR_x"/>
    <property type="match status" value="1"/>
</dbReference>
<dbReference type="InterPro" id="IPR016039">
    <property type="entry name" value="Thiolase-like"/>
</dbReference>
<keyword evidence="6" id="KW-0436">Ligase</keyword>
<dbReference type="InterPro" id="IPR029058">
    <property type="entry name" value="AB_hydrolase_fold"/>
</dbReference>
<dbReference type="InterPro" id="IPR014031">
    <property type="entry name" value="Ketoacyl_synth_C"/>
</dbReference>
<dbReference type="SMART" id="SM00822">
    <property type="entry name" value="PKS_KR"/>
    <property type="match status" value="1"/>
</dbReference>
<dbReference type="Pfam" id="PF00550">
    <property type="entry name" value="PP-binding"/>
    <property type="match status" value="2"/>
</dbReference>
<keyword evidence="5" id="KW-0597">Phosphoprotein</keyword>
<evidence type="ECO:0000259" key="12">
    <source>
        <dbReference type="PROSITE" id="PS50075"/>
    </source>
</evidence>
<dbReference type="Pfam" id="PF00109">
    <property type="entry name" value="ketoacyl-synt"/>
    <property type="match status" value="1"/>
</dbReference>
<dbReference type="CDD" id="cd00833">
    <property type="entry name" value="PKS"/>
    <property type="match status" value="1"/>
</dbReference>
<evidence type="ECO:0000256" key="10">
    <source>
        <dbReference type="ARBA" id="ARBA00023268"/>
    </source>
</evidence>
<dbReference type="InterPro" id="IPR013968">
    <property type="entry name" value="PKS_KR"/>
</dbReference>
<dbReference type="Gene3D" id="3.40.366.10">
    <property type="entry name" value="Malonyl-Coenzyme A Acyl Carrier Protein, domain 2"/>
    <property type="match status" value="1"/>
</dbReference>
<dbReference type="SUPFAM" id="SSF52151">
    <property type="entry name" value="FabD/lysophospholipase-like"/>
    <property type="match status" value="1"/>
</dbReference>
<dbReference type="InterPro" id="IPR001031">
    <property type="entry name" value="Thioesterase"/>
</dbReference>
<dbReference type="Proteomes" id="UP000285972">
    <property type="component" value="Unassembled WGS sequence"/>
</dbReference>
<dbReference type="CDD" id="cd02440">
    <property type="entry name" value="AdoMet_MTases"/>
    <property type="match status" value="1"/>
</dbReference>
<dbReference type="InterPro" id="IPR023213">
    <property type="entry name" value="CAT-like_dom_sf"/>
</dbReference>
<dbReference type="SMART" id="SM00824">
    <property type="entry name" value="PKS_TE"/>
    <property type="match status" value="1"/>
</dbReference>
<feature type="region of interest" description="Disordered" evidence="11">
    <location>
        <begin position="1831"/>
        <end position="1853"/>
    </location>
</feature>
<keyword evidence="8" id="KW-0276">Fatty acid metabolism</keyword>
<dbReference type="SUPFAM" id="SSF53901">
    <property type="entry name" value="Thiolase-like"/>
    <property type="match status" value="1"/>
</dbReference>
<dbReference type="PANTHER" id="PTHR43775:SF37">
    <property type="entry name" value="SI:DKEY-61P9.11"/>
    <property type="match status" value="1"/>
</dbReference>
<dbReference type="PROSITE" id="PS52004">
    <property type="entry name" value="KS3_2"/>
    <property type="match status" value="1"/>
</dbReference>
<dbReference type="InterPro" id="IPR014030">
    <property type="entry name" value="Ketoacyl_synth_N"/>
</dbReference>
<dbReference type="InterPro" id="IPR057737">
    <property type="entry name" value="Condensation_MtbB-like"/>
</dbReference>
<evidence type="ECO:0000256" key="9">
    <source>
        <dbReference type="ARBA" id="ARBA00023098"/>
    </source>
</evidence>
<dbReference type="InterPro" id="IPR001227">
    <property type="entry name" value="Ac_transferase_dom_sf"/>
</dbReference>
<evidence type="ECO:0000259" key="13">
    <source>
        <dbReference type="PROSITE" id="PS52004"/>
    </source>
</evidence>
<dbReference type="KEGG" id="bgj:AWC36_21760"/>
<evidence type="ECO:0000256" key="1">
    <source>
        <dbReference type="ARBA" id="ARBA00001957"/>
    </source>
</evidence>
<comment type="caution">
    <text evidence="14">The sequence shown here is derived from an EMBL/GenBank/DDBJ whole genome shotgun (WGS) entry which is preliminary data.</text>
</comment>
<dbReference type="InterPro" id="IPR006162">
    <property type="entry name" value="Ppantetheine_attach_site"/>
</dbReference>
<dbReference type="Pfam" id="PF16197">
    <property type="entry name" value="KAsynt_C_assoc"/>
    <property type="match status" value="1"/>
</dbReference>
<dbReference type="InterPro" id="IPR001242">
    <property type="entry name" value="Condensation_dom"/>
</dbReference>
<dbReference type="PROSITE" id="PS50075">
    <property type="entry name" value="CARRIER"/>
    <property type="match status" value="2"/>
</dbReference>
<dbReference type="FunFam" id="3.30.559.10:FF:000023">
    <property type="entry name" value="Non-ribosomal peptide synthetase"/>
    <property type="match status" value="1"/>
</dbReference>
<dbReference type="GO" id="GO:0016874">
    <property type="term" value="F:ligase activity"/>
    <property type="evidence" value="ECO:0007669"/>
    <property type="project" value="UniProtKB-KW"/>
</dbReference>
<dbReference type="InterPro" id="IPR014043">
    <property type="entry name" value="Acyl_transferase_dom"/>
</dbReference>
<evidence type="ECO:0000313" key="15">
    <source>
        <dbReference type="Proteomes" id="UP000285972"/>
    </source>
</evidence>
<dbReference type="Gene3D" id="3.40.50.150">
    <property type="entry name" value="Vaccinia Virus protein VP39"/>
    <property type="match status" value="2"/>
</dbReference>
<dbReference type="GO" id="GO:0005886">
    <property type="term" value="C:plasma membrane"/>
    <property type="evidence" value="ECO:0007669"/>
    <property type="project" value="TreeGrafter"/>
</dbReference>
<dbReference type="InterPro" id="IPR016035">
    <property type="entry name" value="Acyl_Trfase/lysoPLipase"/>
</dbReference>
<dbReference type="Gene3D" id="3.40.50.720">
    <property type="entry name" value="NAD(P)-binding Rossmann-like Domain"/>
    <property type="match status" value="1"/>
</dbReference>
<dbReference type="FunFam" id="3.30.559.30:FF:000006">
    <property type="entry name" value="Yersiniabactin polyketide/non-ribosomal peptide synthetase"/>
    <property type="match status" value="1"/>
</dbReference>
<keyword evidence="9" id="KW-0443">Lipid metabolism</keyword>
<accession>A0AAE8EUQ3</accession>
<feature type="domain" description="Carrier" evidence="12">
    <location>
        <begin position="2903"/>
        <end position="2977"/>
    </location>
</feature>
<dbReference type="SUPFAM" id="SSF55048">
    <property type="entry name" value="Probable ACP-binding domain of malonyl-CoA ACP transacylase"/>
    <property type="match status" value="1"/>
</dbReference>
<dbReference type="Pfam" id="PF08242">
    <property type="entry name" value="Methyltransf_12"/>
    <property type="match status" value="2"/>
</dbReference>
<dbReference type="SUPFAM" id="SSF53474">
    <property type="entry name" value="alpha/beta-Hydrolases"/>
    <property type="match status" value="1"/>
</dbReference>
<evidence type="ECO:0000256" key="11">
    <source>
        <dbReference type="SAM" id="MobiDB-lite"/>
    </source>
</evidence>
<protein>
    <submittedName>
        <fullName evidence="14">Polyketide synthase</fullName>
    </submittedName>
</protein>
<keyword evidence="10" id="KW-0511">Multifunctional enzyme</keyword>
<dbReference type="InterPro" id="IPR020841">
    <property type="entry name" value="PKS_Beta-ketoAc_synthase_dom"/>
</dbReference>
<dbReference type="GO" id="GO:0031177">
    <property type="term" value="F:phosphopantetheine binding"/>
    <property type="evidence" value="ECO:0007669"/>
    <property type="project" value="InterPro"/>
</dbReference>
<proteinExistence type="inferred from homology"/>
<dbReference type="Pfam" id="PF08659">
    <property type="entry name" value="KR"/>
    <property type="match status" value="1"/>
</dbReference>
<evidence type="ECO:0000256" key="5">
    <source>
        <dbReference type="ARBA" id="ARBA00022553"/>
    </source>
</evidence>
<comment type="similarity">
    <text evidence="3">Belongs to the short-chain dehydrogenases/reductases (SDR) family.</text>
</comment>
<dbReference type="InterPro" id="IPR009081">
    <property type="entry name" value="PP-bd_ACP"/>
</dbReference>
<dbReference type="InterPro" id="IPR016036">
    <property type="entry name" value="Malonyl_transacylase_ACP-bd"/>
</dbReference>
<evidence type="ECO:0000256" key="8">
    <source>
        <dbReference type="ARBA" id="ARBA00022832"/>
    </source>
</evidence>
<evidence type="ECO:0000256" key="6">
    <source>
        <dbReference type="ARBA" id="ARBA00022598"/>
    </source>
</evidence>
<dbReference type="InterPro" id="IPR029063">
    <property type="entry name" value="SAM-dependent_MTases_sf"/>
</dbReference>
<dbReference type="Gene3D" id="3.30.70.3290">
    <property type="match status" value="1"/>
</dbReference>
<dbReference type="GO" id="GO:0005737">
    <property type="term" value="C:cytoplasm"/>
    <property type="evidence" value="ECO:0007669"/>
    <property type="project" value="TreeGrafter"/>
</dbReference>
<dbReference type="GO" id="GO:0004312">
    <property type="term" value="F:fatty acid synthase activity"/>
    <property type="evidence" value="ECO:0007669"/>
    <property type="project" value="TreeGrafter"/>
</dbReference>
<dbReference type="InterPro" id="IPR013217">
    <property type="entry name" value="Methyltransf_12"/>
</dbReference>
<dbReference type="SUPFAM" id="SSF53335">
    <property type="entry name" value="S-adenosyl-L-methionine-dependent methyltransferases"/>
    <property type="match status" value="2"/>
</dbReference>
<dbReference type="SUPFAM" id="SSF52777">
    <property type="entry name" value="CoA-dependent acyltransferases"/>
    <property type="match status" value="2"/>
</dbReference>
<dbReference type="GO" id="GO:0006633">
    <property type="term" value="P:fatty acid biosynthetic process"/>
    <property type="evidence" value="ECO:0007669"/>
    <property type="project" value="TreeGrafter"/>
</dbReference>
<dbReference type="Pfam" id="PF00698">
    <property type="entry name" value="Acyl_transf_1"/>
    <property type="match status" value="1"/>
</dbReference>
<dbReference type="InterPro" id="IPR057326">
    <property type="entry name" value="KR_dom"/>
</dbReference>
<gene>
    <name evidence="14" type="ORF">BIY26_06455</name>
</gene>
<dbReference type="GO" id="GO:0009403">
    <property type="term" value="P:toxin biosynthetic process"/>
    <property type="evidence" value="ECO:0007669"/>
    <property type="project" value="UniProtKB-ARBA"/>
</dbReference>
<comment type="cofactor">
    <cofactor evidence="1">
        <name>pantetheine 4'-phosphate</name>
        <dbReference type="ChEBI" id="CHEBI:47942"/>
    </cofactor>
</comment>
<feature type="domain" description="Ketosynthase family 3 (KS3)" evidence="13">
    <location>
        <begin position="15"/>
        <end position="438"/>
    </location>
</feature>
<organism evidence="14 15">
    <name type="scientific">Brenneria goodwinii</name>
    <dbReference type="NCBI Taxonomy" id="1109412"/>
    <lineage>
        <taxon>Bacteria</taxon>
        <taxon>Pseudomonadati</taxon>
        <taxon>Pseudomonadota</taxon>
        <taxon>Gammaproteobacteria</taxon>
        <taxon>Enterobacterales</taxon>
        <taxon>Pectobacteriaceae</taxon>
        <taxon>Brenneria</taxon>
    </lineage>
</organism>
<evidence type="ECO:0000256" key="4">
    <source>
        <dbReference type="ARBA" id="ARBA00022450"/>
    </source>
</evidence>
<dbReference type="InterPro" id="IPR050091">
    <property type="entry name" value="PKS_NRPS_Biosynth_Enz"/>
</dbReference>
<dbReference type="FunFam" id="3.40.47.10:FF:000042">
    <property type="entry name" value="Polyketide synthase Pks13"/>
    <property type="match status" value="1"/>
</dbReference>
<dbReference type="SMART" id="SM00827">
    <property type="entry name" value="PKS_AT"/>
    <property type="match status" value="1"/>
</dbReference>
<reference evidence="14 15" key="1">
    <citation type="submission" date="2016-09" db="EMBL/GenBank/DDBJ databases">
        <authorList>
            <person name="Doonan J."/>
            <person name="Pachebat J.A."/>
            <person name="Golyshin P.N."/>
            <person name="Denman S."/>
            <person name="Mcdonald J.E."/>
        </authorList>
    </citation>
    <scope>NUCLEOTIDE SEQUENCE [LARGE SCALE GENOMIC DNA]</scope>
    <source>
        <strain evidence="14 15">FRB141</strain>
    </source>
</reference>
<feature type="compositionally biased region" description="Low complexity" evidence="11">
    <location>
        <begin position="2882"/>
        <end position="2893"/>
    </location>
</feature>
<dbReference type="InterPro" id="IPR036736">
    <property type="entry name" value="ACP-like_sf"/>
</dbReference>
<dbReference type="InterPro" id="IPR032821">
    <property type="entry name" value="PKS_assoc"/>
</dbReference>
<dbReference type="SUPFAM" id="SSF51735">
    <property type="entry name" value="NAD(P)-binding Rossmann-fold domains"/>
    <property type="match status" value="2"/>
</dbReference>
<dbReference type="SMART" id="SM00823">
    <property type="entry name" value="PKS_PP"/>
    <property type="match status" value="2"/>
</dbReference>
<dbReference type="Gene3D" id="3.40.50.1820">
    <property type="entry name" value="alpha/beta hydrolase"/>
    <property type="match status" value="1"/>
</dbReference>
<dbReference type="InterPro" id="IPR036291">
    <property type="entry name" value="NAD(P)-bd_dom_sf"/>
</dbReference>
<name>A0AAE8EUQ3_9GAMM</name>
<evidence type="ECO:0000313" key="14">
    <source>
        <dbReference type="EMBL" id="RLM27122.1"/>
    </source>
</evidence>
<dbReference type="SMART" id="SM00825">
    <property type="entry name" value="PKS_KS"/>
    <property type="match status" value="1"/>
</dbReference>
<feature type="domain" description="Carrier" evidence="12">
    <location>
        <begin position="1861"/>
        <end position="1936"/>
    </location>
</feature>
<dbReference type="EMBL" id="MJLX01000012">
    <property type="protein sequence ID" value="RLM27122.1"/>
    <property type="molecule type" value="Genomic_DNA"/>
</dbReference>
<evidence type="ECO:0000256" key="7">
    <source>
        <dbReference type="ARBA" id="ARBA00022679"/>
    </source>
</evidence>
<dbReference type="InterPro" id="IPR020802">
    <property type="entry name" value="TesA-like"/>
</dbReference>
<keyword evidence="4" id="KW-0596">Phosphopantetheine</keyword>
<dbReference type="Gene3D" id="3.40.47.10">
    <property type="match status" value="1"/>
</dbReference>
<comment type="pathway">
    <text evidence="2">Siderophore biosynthesis.</text>
</comment>
<dbReference type="InterPro" id="IPR020806">
    <property type="entry name" value="PKS_PP-bd"/>
</dbReference>
<feature type="region of interest" description="Disordered" evidence="11">
    <location>
        <begin position="2878"/>
        <end position="2904"/>
    </location>
</feature>
<keyword evidence="7" id="KW-0808">Transferase</keyword>
<dbReference type="PANTHER" id="PTHR43775">
    <property type="entry name" value="FATTY ACID SYNTHASE"/>
    <property type="match status" value="1"/>
</dbReference>
<dbReference type="Pfam" id="PF02801">
    <property type="entry name" value="Ketoacyl-synt_C"/>
    <property type="match status" value="1"/>
</dbReference>
<dbReference type="GO" id="GO:0071770">
    <property type="term" value="P:DIM/DIP cell wall layer assembly"/>
    <property type="evidence" value="ECO:0007669"/>
    <property type="project" value="TreeGrafter"/>
</dbReference>
<dbReference type="Pfam" id="PF00668">
    <property type="entry name" value="Condensation"/>
    <property type="match status" value="1"/>
</dbReference>
<evidence type="ECO:0000256" key="3">
    <source>
        <dbReference type="ARBA" id="ARBA00006484"/>
    </source>
</evidence>
<dbReference type="SUPFAM" id="SSF47336">
    <property type="entry name" value="ACP-like"/>
    <property type="match status" value="2"/>
</dbReference>
<dbReference type="Gene3D" id="3.30.559.10">
    <property type="entry name" value="Chloramphenicol acetyltransferase-like domain"/>
    <property type="match status" value="1"/>
</dbReference>
<evidence type="ECO:0000256" key="2">
    <source>
        <dbReference type="ARBA" id="ARBA00004924"/>
    </source>
</evidence>
<dbReference type="CDD" id="cd19535">
    <property type="entry name" value="Cyc_NRPS"/>
    <property type="match status" value="1"/>
</dbReference>
<dbReference type="Gene3D" id="3.30.559.30">
    <property type="entry name" value="Nonribosomal peptide synthetase, condensation domain"/>
    <property type="match status" value="1"/>
</dbReference>
<dbReference type="Pfam" id="PF00975">
    <property type="entry name" value="Thioesterase"/>
    <property type="match status" value="1"/>
</dbReference>
<feature type="compositionally biased region" description="Low complexity" evidence="11">
    <location>
        <begin position="1838"/>
        <end position="1853"/>
    </location>
</feature>
<dbReference type="Gene3D" id="1.10.1200.10">
    <property type="entry name" value="ACP-like"/>
    <property type="match status" value="2"/>
</dbReference>